<reference evidence="3 4" key="1">
    <citation type="submission" date="2024-08" db="EMBL/GenBank/DDBJ databases">
        <authorList>
            <person name="Cucini C."/>
            <person name="Frati F."/>
        </authorList>
    </citation>
    <scope>NUCLEOTIDE SEQUENCE [LARGE SCALE GENOMIC DNA]</scope>
</reference>
<protein>
    <submittedName>
        <fullName evidence="3">Uncharacterized protein</fullName>
    </submittedName>
</protein>
<evidence type="ECO:0000313" key="4">
    <source>
        <dbReference type="Proteomes" id="UP001642540"/>
    </source>
</evidence>
<gene>
    <name evidence="3" type="ORF">ODALV1_LOCUS15845</name>
</gene>
<dbReference type="Proteomes" id="UP001642540">
    <property type="component" value="Unassembled WGS sequence"/>
</dbReference>
<feature type="coiled-coil region" evidence="1">
    <location>
        <begin position="282"/>
        <end position="349"/>
    </location>
</feature>
<keyword evidence="1" id="KW-0175">Coiled coil</keyword>
<feature type="region of interest" description="Disordered" evidence="2">
    <location>
        <begin position="204"/>
        <end position="266"/>
    </location>
</feature>
<feature type="coiled-coil region" evidence="1">
    <location>
        <begin position="163"/>
        <end position="197"/>
    </location>
</feature>
<feature type="region of interest" description="Disordered" evidence="2">
    <location>
        <begin position="104"/>
        <end position="138"/>
    </location>
</feature>
<comment type="caution">
    <text evidence="3">The sequence shown here is derived from an EMBL/GenBank/DDBJ whole genome shotgun (WGS) entry which is preliminary data.</text>
</comment>
<organism evidence="3 4">
    <name type="scientific">Orchesella dallaii</name>
    <dbReference type="NCBI Taxonomy" id="48710"/>
    <lineage>
        <taxon>Eukaryota</taxon>
        <taxon>Metazoa</taxon>
        <taxon>Ecdysozoa</taxon>
        <taxon>Arthropoda</taxon>
        <taxon>Hexapoda</taxon>
        <taxon>Collembola</taxon>
        <taxon>Entomobryomorpha</taxon>
        <taxon>Entomobryoidea</taxon>
        <taxon>Orchesellidae</taxon>
        <taxon>Orchesellinae</taxon>
        <taxon>Orchesella</taxon>
    </lineage>
</organism>
<evidence type="ECO:0000313" key="3">
    <source>
        <dbReference type="EMBL" id="CAL8112934.1"/>
    </source>
</evidence>
<keyword evidence="4" id="KW-1185">Reference proteome</keyword>
<proteinExistence type="predicted"/>
<feature type="compositionally biased region" description="Basic and acidic residues" evidence="2">
    <location>
        <begin position="104"/>
        <end position="126"/>
    </location>
</feature>
<accession>A0ABP1QW43</accession>
<feature type="region of interest" description="Disordered" evidence="2">
    <location>
        <begin position="555"/>
        <end position="574"/>
    </location>
</feature>
<evidence type="ECO:0000256" key="2">
    <source>
        <dbReference type="SAM" id="MobiDB-lite"/>
    </source>
</evidence>
<feature type="compositionally biased region" description="Low complexity" evidence="2">
    <location>
        <begin position="555"/>
        <end position="568"/>
    </location>
</feature>
<feature type="compositionally biased region" description="Polar residues" evidence="2">
    <location>
        <begin position="230"/>
        <end position="241"/>
    </location>
</feature>
<sequence length="574" mass="64680">MAERRIARRGQMMKQKLEHDDITTIAEESKRDNDETKAVVAKTKDATVEVTVKVKKRRDKSSDLPKRLIPLQEKEYRKGSWGDLLLTGSRASLASKDGLLDKRITEETRTRKQSDDKKSERKKTEGGHSPLCQKIPISDDLYLETHTHIKSRSTEEPKSAGSVKATTLRQKELIRENEELRDEIENLQREVEQTRIRSRHVKHYPKATPVSPKDQWNNEYKTKKHKSRGHTQATQTSTPCLTSPKKKTAATYTTTDGGPSSPPKKLIVSQSNAVSTVAITPAAQLENLRLEKENEALRLEAAQLVAEMNKARGEYLECCSTMRELYHIAENLKRDNQNLLQSHEQQQTLQSKLLQALAENREMKEVLDSIMDKQKSSHGFQDDQLSQIRNVIKDVKMTIAQEMHGLAYHPSASAYLAEKDESDTGFKIGNSLLNDTNASEIQRILETEPPEMRRGAALDDRSSSTQYLNVGGLSGFDGSHYRPSPLAENQFSPKISTPNSSTMSLNVTDAGAASFRPIQRTAIRKESKYRDDSQWRQLEEEVVRSFIPVRNELSTCSTSSYSASSSSSPNPMGK</sequence>
<name>A0ABP1QW43_9HEXA</name>
<evidence type="ECO:0000256" key="1">
    <source>
        <dbReference type="SAM" id="Coils"/>
    </source>
</evidence>
<dbReference type="EMBL" id="CAXLJM020000049">
    <property type="protein sequence ID" value="CAL8112934.1"/>
    <property type="molecule type" value="Genomic_DNA"/>
</dbReference>